<dbReference type="Pfam" id="PF13469">
    <property type="entry name" value="Sulfotransfer_3"/>
    <property type="match status" value="1"/>
</dbReference>
<dbReference type="EMBL" id="RPFZ01000001">
    <property type="protein sequence ID" value="RPF71067.1"/>
    <property type="molecule type" value="Genomic_DNA"/>
</dbReference>
<proteinExistence type="predicted"/>
<dbReference type="InterPro" id="IPR027417">
    <property type="entry name" value="P-loop_NTPase"/>
</dbReference>
<sequence>MAVEDYSWADRLVHRIAFGTSTPQRLLTDIELSRFCDLMTAQQMGPPIFVTSLPRAGTTLLLEVLACHPSTATHISRDMPFVLSPAIWQNFSQRYRGHSPMKERSHGDGMMVGPESPEAFEEVFWLREIPGDFARGQISLRETVPDDTVRRLVRLMHSVATARGPEATRYVSKNNANIARLPALAKAFPEARILIPLRHPIDQAHSLLRQHRRALASQASGGFTSAWPRDVGHFEFGLHHRPIGFAGMERIMADHSPDSLDYWLAYWIAAMRHISVNGIGEIIDMATFTRSAQGVAALFQDLALAPAPQAQAHAQDMIRPIASYDNDGCTAFEEEALELYRNLRRRAARFDAANRSHRAA</sequence>
<organism evidence="1 2">
    <name type="scientific">Aurantiacibacter spongiae</name>
    <dbReference type="NCBI Taxonomy" id="2488860"/>
    <lineage>
        <taxon>Bacteria</taxon>
        <taxon>Pseudomonadati</taxon>
        <taxon>Pseudomonadota</taxon>
        <taxon>Alphaproteobacteria</taxon>
        <taxon>Sphingomonadales</taxon>
        <taxon>Erythrobacteraceae</taxon>
        <taxon>Aurantiacibacter</taxon>
    </lineage>
</organism>
<dbReference type="SUPFAM" id="SSF52540">
    <property type="entry name" value="P-loop containing nucleoside triphosphate hydrolases"/>
    <property type="match status" value="1"/>
</dbReference>
<protein>
    <submittedName>
        <fullName evidence="1">Sulfotransferase</fullName>
    </submittedName>
</protein>
<evidence type="ECO:0000313" key="1">
    <source>
        <dbReference type="EMBL" id="RPF71067.1"/>
    </source>
</evidence>
<keyword evidence="1" id="KW-0808">Transferase</keyword>
<keyword evidence="2" id="KW-1185">Reference proteome</keyword>
<name>A0A3N5CR19_9SPHN</name>
<dbReference type="RefSeq" id="WP_123879156.1">
    <property type="nucleotide sequence ID" value="NZ_RPFZ01000001.1"/>
</dbReference>
<dbReference type="PANTHER" id="PTHR36451:SF1">
    <property type="entry name" value="OMEGA-HYDROXY-BETA-DIHYDROMENAQUINONE-9 SULFOTRANSFERASE STF3"/>
    <property type="match status" value="1"/>
</dbReference>
<comment type="caution">
    <text evidence="1">The sequence shown here is derived from an EMBL/GenBank/DDBJ whole genome shotgun (WGS) entry which is preliminary data.</text>
</comment>
<dbReference type="PANTHER" id="PTHR36451">
    <property type="entry name" value="PAPS-DEPENDENT SULFOTRANSFERASE STF3"/>
    <property type="match status" value="1"/>
</dbReference>
<dbReference type="OrthoDB" id="7840040at2"/>
<gene>
    <name evidence="1" type="ORF">EG799_05145</name>
</gene>
<dbReference type="Gene3D" id="3.40.50.300">
    <property type="entry name" value="P-loop containing nucleotide triphosphate hydrolases"/>
    <property type="match status" value="1"/>
</dbReference>
<dbReference type="GO" id="GO:0016740">
    <property type="term" value="F:transferase activity"/>
    <property type="evidence" value="ECO:0007669"/>
    <property type="project" value="UniProtKB-KW"/>
</dbReference>
<accession>A0A3N5CR19</accession>
<dbReference type="AlphaFoldDB" id="A0A3N5CR19"/>
<reference evidence="1 2" key="1">
    <citation type="submission" date="2018-11" db="EMBL/GenBank/DDBJ databases">
        <title>Erythrobacter spongiae sp. nov., isolated from a marine sponge.</title>
        <authorList>
            <person name="Zhuang L."/>
            <person name="Luo L."/>
        </authorList>
    </citation>
    <scope>NUCLEOTIDE SEQUENCE [LARGE SCALE GENOMIC DNA]</scope>
    <source>
        <strain evidence="1 2">HN-E23</strain>
    </source>
</reference>
<dbReference type="Proteomes" id="UP000275232">
    <property type="component" value="Unassembled WGS sequence"/>
</dbReference>
<evidence type="ECO:0000313" key="2">
    <source>
        <dbReference type="Proteomes" id="UP000275232"/>
    </source>
</evidence>
<dbReference type="InterPro" id="IPR052736">
    <property type="entry name" value="Stf3_sulfotransferase"/>
</dbReference>